<evidence type="ECO:0000256" key="3">
    <source>
        <dbReference type="ARBA" id="ARBA00022670"/>
    </source>
</evidence>
<evidence type="ECO:0000256" key="2">
    <source>
        <dbReference type="ARBA" id="ARBA00022525"/>
    </source>
</evidence>
<keyword evidence="4" id="KW-0732">Signal</keyword>
<feature type="domain" description="Peptidase S1" evidence="9">
    <location>
        <begin position="33"/>
        <end position="126"/>
    </location>
</feature>
<evidence type="ECO:0000256" key="7">
    <source>
        <dbReference type="ARBA" id="ARBA00023157"/>
    </source>
</evidence>
<dbReference type="InterPro" id="IPR001254">
    <property type="entry name" value="Trypsin_dom"/>
</dbReference>
<dbReference type="InterPro" id="IPR043504">
    <property type="entry name" value="Peptidase_S1_PA_chymotrypsin"/>
</dbReference>
<evidence type="ECO:0000256" key="8">
    <source>
        <dbReference type="ARBA" id="ARBA00023180"/>
    </source>
</evidence>
<dbReference type="EMBL" id="JAVRJZ010000017">
    <property type="protein sequence ID" value="KAK2709149.1"/>
    <property type="molecule type" value="Genomic_DNA"/>
</dbReference>
<keyword evidence="5" id="KW-0378">Hydrolase</keyword>
<dbReference type="SUPFAM" id="SSF50494">
    <property type="entry name" value="Trypsin-like serine proteases"/>
    <property type="match status" value="1"/>
</dbReference>
<keyword evidence="7" id="KW-1015">Disulfide bond</keyword>
<proteinExistence type="predicted"/>
<evidence type="ECO:0000256" key="1">
    <source>
        <dbReference type="ARBA" id="ARBA00004613"/>
    </source>
</evidence>
<evidence type="ECO:0000313" key="11">
    <source>
        <dbReference type="Proteomes" id="UP001187531"/>
    </source>
</evidence>
<dbReference type="PANTHER" id="PTHR24264:SF65">
    <property type="entry name" value="SRCR DOMAIN-CONTAINING PROTEIN"/>
    <property type="match status" value="1"/>
</dbReference>
<reference evidence="10" key="1">
    <citation type="submission" date="2023-07" db="EMBL/GenBank/DDBJ databases">
        <title>Chromosome-level genome assembly of Artemia franciscana.</title>
        <authorList>
            <person name="Jo E."/>
        </authorList>
    </citation>
    <scope>NUCLEOTIDE SEQUENCE</scope>
    <source>
        <tissue evidence="10">Whole body</tissue>
    </source>
</reference>
<gene>
    <name evidence="10" type="ORF">QYM36_012967</name>
</gene>
<dbReference type="PANTHER" id="PTHR24264">
    <property type="entry name" value="TRYPSIN-RELATED"/>
    <property type="match status" value="1"/>
</dbReference>
<comment type="caution">
    <text evidence="10">The sequence shown here is derived from an EMBL/GenBank/DDBJ whole genome shotgun (WGS) entry which is preliminary data.</text>
</comment>
<dbReference type="InterPro" id="IPR009003">
    <property type="entry name" value="Peptidase_S1_PA"/>
</dbReference>
<dbReference type="Gene3D" id="2.40.10.10">
    <property type="entry name" value="Trypsin-like serine proteases"/>
    <property type="match status" value="1"/>
</dbReference>
<evidence type="ECO:0000259" key="9">
    <source>
        <dbReference type="PROSITE" id="PS50240"/>
    </source>
</evidence>
<dbReference type="PROSITE" id="PS50240">
    <property type="entry name" value="TRYPSIN_DOM"/>
    <property type="match status" value="1"/>
</dbReference>
<dbReference type="AlphaFoldDB" id="A0AA88HLA4"/>
<dbReference type="Pfam" id="PF00089">
    <property type="entry name" value="Trypsin"/>
    <property type="match status" value="1"/>
</dbReference>
<keyword evidence="3" id="KW-0645">Protease</keyword>
<keyword evidence="6" id="KW-0720">Serine protease</keyword>
<organism evidence="10 11">
    <name type="scientific">Artemia franciscana</name>
    <name type="common">Brine shrimp</name>
    <name type="synonym">Artemia sanfranciscana</name>
    <dbReference type="NCBI Taxonomy" id="6661"/>
    <lineage>
        <taxon>Eukaryota</taxon>
        <taxon>Metazoa</taxon>
        <taxon>Ecdysozoa</taxon>
        <taxon>Arthropoda</taxon>
        <taxon>Crustacea</taxon>
        <taxon>Branchiopoda</taxon>
        <taxon>Anostraca</taxon>
        <taxon>Artemiidae</taxon>
        <taxon>Artemia</taxon>
    </lineage>
</organism>
<dbReference type="InterPro" id="IPR050127">
    <property type="entry name" value="Serine_Proteases_S1"/>
</dbReference>
<dbReference type="InterPro" id="IPR033116">
    <property type="entry name" value="TRYPSIN_SER"/>
</dbReference>
<name>A0AA88HLA4_ARTSF</name>
<keyword evidence="8" id="KW-0325">Glycoprotein</keyword>
<accession>A0AA88HLA4</accession>
<sequence>MHIGGPDFRLKIGILIPNPKSKVLVERTVKSSQLEIPVIGPDECREWYKSGGYPAEISDNLICAGIPEGGKDACLGDSGGPLVLEKHGRFELAGVIAGGQGCARPGLPGVYVNIEKFLPWIRSMIRF</sequence>
<dbReference type="FunFam" id="2.40.10.10:FF:000054">
    <property type="entry name" value="Complement C1r subcomponent"/>
    <property type="match status" value="1"/>
</dbReference>
<dbReference type="GO" id="GO:0006508">
    <property type="term" value="P:proteolysis"/>
    <property type="evidence" value="ECO:0007669"/>
    <property type="project" value="UniProtKB-KW"/>
</dbReference>
<dbReference type="GO" id="GO:0005615">
    <property type="term" value="C:extracellular space"/>
    <property type="evidence" value="ECO:0007669"/>
    <property type="project" value="TreeGrafter"/>
</dbReference>
<dbReference type="GO" id="GO:0004252">
    <property type="term" value="F:serine-type endopeptidase activity"/>
    <property type="evidence" value="ECO:0007669"/>
    <property type="project" value="InterPro"/>
</dbReference>
<dbReference type="Proteomes" id="UP001187531">
    <property type="component" value="Unassembled WGS sequence"/>
</dbReference>
<protein>
    <recommendedName>
        <fullName evidence="9">Peptidase S1 domain-containing protein</fullName>
    </recommendedName>
</protein>
<keyword evidence="11" id="KW-1185">Reference proteome</keyword>
<comment type="subcellular location">
    <subcellularLocation>
        <location evidence="1">Secreted</location>
    </subcellularLocation>
</comment>
<dbReference type="SMART" id="SM00020">
    <property type="entry name" value="Tryp_SPc"/>
    <property type="match status" value="1"/>
</dbReference>
<keyword evidence="2" id="KW-0964">Secreted</keyword>
<evidence type="ECO:0000256" key="5">
    <source>
        <dbReference type="ARBA" id="ARBA00022801"/>
    </source>
</evidence>
<evidence type="ECO:0000256" key="4">
    <source>
        <dbReference type="ARBA" id="ARBA00022729"/>
    </source>
</evidence>
<dbReference type="PROSITE" id="PS00135">
    <property type="entry name" value="TRYPSIN_SER"/>
    <property type="match status" value="1"/>
</dbReference>
<evidence type="ECO:0000313" key="10">
    <source>
        <dbReference type="EMBL" id="KAK2709149.1"/>
    </source>
</evidence>
<evidence type="ECO:0000256" key="6">
    <source>
        <dbReference type="ARBA" id="ARBA00022825"/>
    </source>
</evidence>